<dbReference type="EMBL" id="CP044399">
    <property type="protein sequence ID" value="QFI36915.1"/>
    <property type="molecule type" value="Genomic_DNA"/>
</dbReference>
<dbReference type="SUPFAM" id="SSF82808">
    <property type="entry name" value="Replication modulator SeqA, C-terminal DNA-binding domain"/>
    <property type="match status" value="1"/>
</dbReference>
<reference evidence="8 9" key="1">
    <citation type="submission" date="2019-09" db="EMBL/GenBank/DDBJ databases">
        <title>Hybrid Assembly of the complete Genome of the Deep-Sea Bacterium Moritella marina from long Nanopore and Illumina reads.</title>
        <authorList>
            <person name="Magin S."/>
            <person name="Georgoulis A."/>
            <person name="Papadimitriou K."/>
            <person name="Iliakis G."/>
            <person name="Vorgias C.E."/>
        </authorList>
    </citation>
    <scope>NUCLEOTIDE SEQUENCE [LARGE SCALE GENOMIC DNA]</scope>
    <source>
        <strain evidence="8 9">MP-1</strain>
    </source>
</reference>
<dbReference type="InterPro" id="IPR013321">
    <property type="entry name" value="Arc_rbn_hlx_hlx"/>
</dbReference>
<feature type="region of interest" description="Disordered" evidence="5">
    <location>
        <begin position="47"/>
        <end position="67"/>
    </location>
</feature>
<keyword evidence="9" id="KW-1185">Reference proteome</keyword>
<comment type="similarity">
    <text evidence="4">Belongs to the SeqA family.</text>
</comment>
<keyword evidence="3 4" id="KW-0238">DNA-binding</keyword>
<evidence type="ECO:0000256" key="2">
    <source>
        <dbReference type="ARBA" id="ARBA00022880"/>
    </source>
</evidence>
<evidence type="ECO:0000256" key="4">
    <source>
        <dbReference type="PIRNR" id="PIRNR019401"/>
    </source>
</evidence>
<dbReference type="InterPro" id="IPR005621">
    <property type="entry name" value="SeqA"/>
</dbReference>
<dbReference type="GO" id="GO:0003677">
    <property type="term" value="F:DNA binding"/>
    <property type="evidence" value="ECO:0007669"/>
    <property type="project" value="UniProtKB-KW"/>
</dbReference>
<dbReference type="AlphaFoldDB" id="A0A5J6WJE2"/>
<dbReference type="OrthoDB" id="5591069at2"/>
<accession>A0A5J6WJE2</accession>
<evidence type="ECO:0000256" key="5">
    <source>
        <dbReference type="SAM" id="MobiDB-lite"/>
    </source>
</evidence>
<evidence type="ECO:0000259" key="6">
    <source>
        <dbReference type="Pfam" id="PF03925"/>
    </source>
</evidence>
<proteinExistence type="inferred from homology"/>
<sequence length="208" mass="23026">MKTIELEDDLYRYIASQTKDIGESASDILRRLLDVSANVSADLTNVEESQPHAVDTNSETKQTVTKSPVVVEEEPTPVSAPIVVETAVEVVSHSTLPASIAKLIKNKKFKETTVSVTKFIQILSVLYAENPKEFDSATDIKGRKRIYFAKSESELLSAGSTTKPRHIENTPYWVITNTNTGRKRNIITQLMAEMGYTHALIDAVSQSI</sequence>
<evidence type="ECO:0000313" key="9">
    <source>
        <dbReference type="Proteomes" id="UP000327424"/>
    </source>
</evidence>
<dbReference type="InterPro" id="IPR010985">
    <property type="entry name" value="Ribbon_hlx_hlx"/>
</dbReference>
<dbReference type="SUPFAM" id="SSF47598">
    <property type="entry name" value="Ribbon-helix-helix"/>
    <property type="match status" value="1"/>
</dbReference>
<protein>
    <recommendedName>
        <fullName evidence="4">Negative modulator of initiation of replication</fullName>
    </recommendedName>
</protein>
<dbReference type="Pfam" id="PF17206">
    <property type="entry name" value="SeqA_N"/>
    <property type="match status" value="1"/>
</dbReference>
<dbReference type="KEGG" id="mmaa:FR932_03275"/>
<dbReference type="GO" id="GO:0006355">
    <property type="term" value="P:regulation of DNA-templated transcription"/>
    <property type="evidence" value="ECO:0007669"/>
    <property type="project" value="InterPro"/>
</dbReference>
<dbReference type="Gene3D" id="1.10.1220.10">
    <property type="entry name" value="Met repressor-like"/>
    <property type="match status" value="1"/>
</dbReference>
<dbReference type="GO" id="GO:0005737">
    <property type="term" value="C:cytoplasm"/>
    <property type="evidence" value="ECO:0007669"/>
    <property type="project" value="UniProtKB-SubCell"/>
</dbReference>
<gene>
    <name evidence="8" type="primary">seqA</name>
    <name evidence="8" type="ORF">FR932_03275</name>
</gene>
<dbReference type="Pfam" id="PF03925">
    <property type="entry name" value="SeqA"/>
    <property type="match status" value="1"/>
</dbReference>
<name>A0A5J6WJE2_MORMI</name>
<feature type="domain" description="Negative modulator of initiation of replication SeqA N-terminal" evidence="7">
    <location>
        <begin position="1"/>
        <end position="35"/>
    </location>
</feature>
<evidence type="ECO:0000313" key="8">
    <source>
        <dbReference type="EMBL" id="QFI36915.1"/>
    </source>
</evidence>
<keyword evidence="1 4" id="KW-0963">Cytoplasm</keyword>
<dbReference type="PIRSF" id="PIRSF019401">
    <property type="entry name" value="SeqA"/>
    <property type="match status" value="1"/>
</dbReference>
<feature type="domain" description="Replication modulator SeqA C-terminal DNA-binding" evidence="6">
    <location>
        <begin position="100"/>
        <end position="206"/>
    </location>
</feature>
<evidence type="ECO:0000259" key="7">
    <source>
        <dbReference type="Pfam" id="PF17206"/>
    </source>
</evidence>
<dbReference type="InterPro" id="IPR036835">
    <property type="entry name" value="SeqA_DNA-bd_C_sf"/>
</dbReference>
<dbReference type="InterPro" id="IPR033761">
    <property type="entry name" value="SeqA_N"/>
</dbReference>
<dbReference type="RefSeq" id="WP_019440970.1">
    <property type="nucleotide sequence ID" value="NZ_ALOE01000012.1"/>
</dbReference>
<dbReference type="Proteomes" id="UP000327424">
    <property type="component" value="Chromosome"/>
</dbReference>
<dbReference type="Gene3D" id="1.20.1380.10">
    <property type="entry name" value="Replication modulator SeqA, C-terminal DNA-binding domain"/>
    <property type="match status" value="1"/>
</dbReference>
<evidence type="ECO:0000256" key="3">
    <source>
        <dbReference type="ARBA" id="ARBA00023125"/>
    </source>
</evidence>
<organism evidence="8 9">
    <name type="scientific">Moritella marina ATCC 15381</name>
    <dbReference type="NCBI Taxonomy" id="1202962"/>
    <lineage>
        <taxon>Bacteria</taxon>
        <taxon>Pseudomonadati</taxon>
        <taxon>Pseudomonadota</taxon>
        <taxon>Gammaproteobacteria</taxon>
        <taxon>Alteromonadales</taxon>
        <taxon>Moritellaceae</taxon>
        <taxon>Moritella</taxon>
    </lineage>
</organism>
<dbReference type="InterPro" id="IPR026577">
    <property type="entry name" value="SeqA_DNA-bd_C"/>
</dbReference>
<evidence type="ECO:0000256" key="1">
    <source>
        <dbReference type="ARBA" id="ARBA00022490"/>
    </source>
</evidence>
<comment type="function">
    <text evidence="4">Negative regulator of replication initiation, which contributes to regulation of DNA replication and ensures that replication initiation occurs exactly once per chromosome per cell cycle. Binds to pairs of hemimethylated GATC sequences in the oriC region, thus preventing assembly of replication proteins and re-initiation at newly replicated origins. Repression is relieved when the region becomes fully methylated.</text>
</comment>
<keyword evidence="2 4" id="KW-0236">DNA replication inhibitor</keyword>
<dbReference type="GO" id="GO:0032297">
    <property type="term" value="P:negative regulation of DNA-templated DNA replication initiation"/>
    <property type="evidence" value="ECO:0007669"/>
    <property type="project" value="InterPro"/>
</dbReference>
<dbReference type="NCBIfam" id="NF008389">
    <property type="entry name" value="PRK11187.1"/>
    <property type="match status" value="1"/>
</dbReference>
<comment type="subcellular location">
    <subcellularLocation>
        <location evidence="4">Cytoplasm</location>
    </subcellularLocation>
</comment>